<gene>
    <name evidence="2" type="ORF">GYA93_17425</name>
</gene>
<dbReference type="Gene3D" id="3.10.180.10">
    <property type="entry name" value="2,3-Dihydroxybiphenyl 1,2-Dioxygenase, domain 1"/>
    <property type="match status" value="1"/>
</dbReference>
<dbReference type="InterPro" id="IPR050383">
    <property type="entry name" value="GlyoxalaseI/FosfomycinResist"/>
</dbReference>
<reference evidence="2 3" key="1">
    <citation type="submission" date="2020-01" db="EMBL/GenBank/DDBJ databases">
        <title>Investigation of new actinobacteria for the biodesulphurisation of diesel fuel.</title>
        <authorList>
            <person name="Athi Narayanan S.M."/>
        </authorList>
    </citation>
    <scope>NUCLEOTIDE SEQUENCE [LARGE SCALE GENOMIC DNA]</scope>
    <source>
        <strain evidence="2 3">213E</strain>
    </source>
</reference>
<dbReference type="SUPFAM" id="SSF54593">
    <property type="entry name" value="Glyoxalase/Bleomycin resistance protein/Dihydroxybiphenyl dioxygenase"/>
    <property type="match status" value="1"/>
</dbReference>
<comment type="caution">
    <text evidence="2">The sequence shown here is derived from an EMBL/GenBank/DDBJ whole genome shotgun (WGS) entry which is preliminary data.</text>
</comment>
<dbReference type="Pfam" id="PF00903">
    <property type="entry name" value="Glyoxalase"/>
    <property type="match status" value="1"/>
</dbReference>
<dbReference type="Proteomes" id="UP000466307">
    <property type="component" value="Unassembled WGS sequence"/>
</dbReference>
<protein>
    <submittedName>
        <fullName evidence="2">VOC family protein</fullName>
    </submittedName>
</protein>
<evidence type="ECO:0000313" key="3">
    <source>
        <dbReference type="Proteomes" id="UP000466307"/>
    </source>
</evidence>
<dbReference type="InterPro" id="IPR029068">
    <property type="entry name" value="Glyas_Bleomycin-R_OHBP_Dase"/>
</dbReference>
<feature type="domain" description="VOC" evidence="1">
    <location>
        <begin position="3"/>
        <end position="126"/>
    </location>
</feature>
<dbReference type="AlphaFoldDB" id="A0A7K3LTB6"/>
<dbReference type="EMBL" id="JAADZU010000065">
    <property type="protein sequence ID" value="NDK91346.1"/>
    <property type="molecule type" value="Genomic_DNA"/>
</dbReference>
<dbReference type="PANTHER" id="PTHR21366:SF14">
    <property type="entry name" value="GLYOXALASE DOMAIN-CONTAINING PROTEIN 5"/>
    <property type="match status" value="1"/>
</dbReference>
<name>A0A7K3LTB6_9ACTN</name>
<dbReference type="PANTHER" id="PTHR21366">
    <property type="entry name" value="GLYOXALASE FAMILY PROTEIN"/>
    <property type="match status" value="1"/>
</dbReference>
<organism evidence="2 3">
    <name type="scientific">Gordonia desulfuricans</name>
    <dbReference type="NCBI Taxonomy" id="89051"/>
    <lineage>
        <taxon>Bacteria</taxon>
        <taxon>Bacillati</taxon>
        <taxon>Actinomycetota</taxon>
        <taxon>Actinomycetes</taxon>
        <taxon>Mycobacteriales</taxon>
        <taxon>Gordoniaceae</taxon>
        <taxon>Gordonia</taxon>
    </lineage>
</organism>
<dbReference type="CDD" id="cd06587">
    <property type="entry name" value="VOC"/>
    <property type="match status" value="1"/>
</dbReference>
<keyword evidence="3" id="KW-1185">Reference proteome</keyword>
<proteinExistence type="predicted"/>
<dbReference type="PROSITE" id="PS51819">
    <property type="entry name" value="VOC"/>
    <property type="match status" value="1"/>
</dbReference>
<accession>A0A7K3LTB6</accession>
<dbReference type="InterPro" id="IPR037523">
    <property type="entry name" value="VOC_core"/>
</dbReference>
<evidence type="ECO:0000259" key="1">
    <source>
        <dbReference type="PROSITE" id="PS51819"/>
    </source>
</evidence>
<dbReference type="InterPro" id="IPR004360">
    <property type="entry name" value="Glyas_Fos-R_dOase_dom"/>
</dbReference>
<evidence type="ECO:0000313" key="2">
    <source>
        <dbReference type="EMBL" id="NDK91346.1"/>
    </source>
</evidence>
<sequence>MAGLHHLTLTVSDLDASLDWYARVLGFRVVGRAEVDGMRKALMHRPDAFSLSFVEHDRTAGGDRFDERRIGLDHVSFGLPDLDALHAWIAMLDRHDVTHSQVTAATWGSVVSFRDPDGIALEFYTR</sequence>